<comment type="caution">
    <text evidence="2">The sequence shown here is derived from an EMBL/GenBank/DDBJ whole genome shotgun (WGS) entry which is preliminary data.</text>
</comment>
<evidence type="ECO:0000313" key="2">
    <source>
        <dbReference type="EMBL" id="MDQ7251167.1"/>
    </source>
</evidence>
<dbReference type="Gene3D" id="3.40.50.360">
    <property type="match status" value="1"/>
</dbReference>
<dbReference type="EC" id="1.-.-.-" evidence="2"/>
<name>A0ABU0YTW3_9PROT</name>
<dbReference type="InterPro" id="IPR005025">
    <property type="entry name" value="FMN_Rdtase-like_dom"/>
</dbReference>
<sequence>MSETPPLSVVSICGSLRKGSFNAAVQRSLPELAPSAMSIQALSGIAEIPLYNADLQAEGFAKPVTDMADAIRKADGLIICSPEYNYSIPGALKNAIDWLSRLKEQPFAGKPILLQSASGGALGGVRMQYHLRQVMVFLEALVFNRPEVFVGSAQTKFDGDLKLTDQASRDIIKQQLAGFETFIRRIGR</sequence>
<dbReference type="PANTHER" id="PTHR30543">
    <property type="entry name" value="CHROMATE REDUCTASE"/>
    <property type="match status" value="1"/>
</dbReference>
<dbReference type="EMBL" id="JAUYVI010000009">
    <property type="protein sequence ID" value="MDQ7251167.1"/>
    <property type="molecule type" value="Genomic_DNA"/>
</dbReference>
<dbReference type="PANTHER" id="PTHR30543:SF21">
    <property type="entry name" value="NAD(P)H-DEPENDENT FMN REDUCTASE LOT6"/>
    <property type="match status" value="1"/>
</dbReference>
<feature type="domain" description="NADPH-dependent FMN reductase-like" evidence="1">
    <location>
        <begin position="8"/>
        <end position="154"/>
    </location>
</feature>
<dbReference type="InterPro" id="IPR050712">
    <property type="entry name" value="NAD(P)H-dep_reductase"/>
</dbReference>
<dbReference type="InterPro" id="IPR029039">
    <property type="entry name" value="Flavoprotein-like_sf"/>
</dbReference>
<dbReference type="SUPFAM" id="SSF52218">
    <property type="entry name" value="Flavoproteins"/>
    <property type="match status" value="1"/>
</dbReference>
<keyword evidence="3" id="KW-1185">Reference proteome</keyword>
<organism evidence="2 3">
    <name type="scientific">Dongia sedimenti</name>
    <dbReference type="NCBI Taxonomy" id="3064282"/>
    <lineage>
        <taxon>Bacteria</taxon>
        <taxon>Pseudomonadati</taxon>
        <taxon>Pseudomonadota</taxon>
        <taxon>Alphaproteobacteria</taxon>
        <taxon>Rhodospirillales</taxon>
        <taxon>Dongiaceae</taxon>
        <taxon>Dongia</taxon>
    </lineage>
</organism>
<evidence type="ECO:0000313" key="3">
    <source>
        <dbReference type="Proteomes" id="UP001230156"/>
    </source>
</evidence>
<proteinExistence type="predicted"/>
<evidence type="ECO:0000259" key="1">
    <source>
        <dbReference type="Pfam" id="PF03358"/>
    </source>
</evidence>
<dbReference type="Proteomes" id="UP001230156">
    <property type="component" value="Unassembled WGS sequence"/>
</dbReference>
<keyword evidence="2" id="KW-0560">Oxidoreductase</keyword>
<gene>
    <name evidence="2" type="ORF">Q8A70_26000</name>
</gene>
<dbReference type="Pfam" id="PF03358">
    <property type="entry name" value="FMN_red"/>
    <property type="match status" value="1"/>
</dbReference>
<dbReference type="RefSeq" id="WP_379961265.1">
    <property type="nucleotide sequence ID" value="NZ_JAUYVI010000009.1"/>
</dbReference>
<accession>A0ABU0YTW3</accession>
<protein>
    <submittedName>
        <fullName evidence="2">NADPH-dependent FMN reductase</fullName>
        <ecNumber evidence="2">1.-.-.-</ecNumber>
    </submittedName>
</protein>
<dbReference type="GO" id="GO:0016491">
    <property type="term" value="F:oxidoreductase activity"/>
    <property type="evidence" value="ECO:0007669"/>
    <property type="project" value="UniProtKB-KW"/>
</dbReference>
<reference evidence="3" key="1">
    <citation type="submission" date="2023-08" db="EMBL/GenBank/DDBJ databases">
        <title>Rhodospirillaceae gen. nov., a novel taxon isolated from the Yangtze River Yuezi River estuary sludge.</title>
        <authorList>
            <person name="Ruan L."/>
        </authorList>
    </citation>
    <scope>NUCLEOTIDE SEQUENCE [LARGE SCALE GENOMIC DNA]</scope>
    <source>
        <strain evidence="3">R-7</strain>
    </source>
</reference>